<evidence type="ECO:0000256" key="1">
    <source>
        <dbReference type="SAM" id="Phobius"/>
    </source>
</evidence>
<dbReference type="RefSeq" id="WP_369665434.1">
    <property type="nucleotide sequence ID" value="NZ_JBDKXB010000001.1"/>
</dbReference>
<keyword evidence="1" id="KW-1133">Transmembrane helix</keyword>
<accession>A0ABV4B9L0</accession>
<evidence type="ECO:0000313" key="2">
    <source>
        <dbReference type="EMBL" id="MEY6431060.1"/>
    </source>
</evidence>
<gene>
    <name evidence="2" type="ORF">ABC977_01405</name>
</gene>
<sequence>MAEWFESGRIIDLILFLVVVEAVAILAYRRISGRGPALADLLSNLLAGACLMLAVRAALVDAGWQWVAVWLFAGLVAHLFDLSRRWRR</sequence>
<name>A0ABV4B9L0_9GAMM</name>
<reference evidence="2 3" key="1">
    <citation type="submission" date="2024-05" db="EMBL/GenBank/DDBJ databases">
        <title>Genome Sequence and Characterization of the New Strain Purple Sulfur Bacterium of Genus Thioalkalicoccus.</title>
        <authorList>
            <person name="Bryantseva I.A."/>
            <person name="Kyndt J.A."/>
            <person name="Imhoff J.F."/>
        </authorList>
    </citation>
    <scope>NUCLEOTIDE SEQUENCE [LARGE SCALE GENOMIC DNA]</scope>
    <source>
        <strain evidence="2 3">Um2</strain>
    </source>
</reference>
<feature type="transmembrane region" description="Helical" evidence="1">
    <location>
        <begin position="13"/>
        <end position="29"/>
    </location>
</feature>
<keyword evidence="1" id="KW-0812">Transmembrane</keyword>
<keyword evidence="1" id="KW-0472">Membrane</keyword>
<protein>
    <submittedName>
        <fullName evidence="2">Uncharacterized protein</fullName>
    </submittedName>
</protein>
<dbReference type="Proteomes" id="UP001564408">
    <property type="component" value="Unassembled WGS sequence"/>
</dbReference>
<keyword evidence="3" id="KW-1185">Reference proteome</keyword>
<feature type="transmembrane region" description="Helical" evidence="1">
    <location>
        <begin position="64"/>
        <end position="82"/>
    </location>
</feature>
<dbReference type="EMBL" id="JBDKXB010000001">
    <property type="protein sequence ID" value="MEY6431060.1"/>
    <property type="molecule type" value="Genomic_DNA"/>
</dbReference>
<comment type="caution">
    <text evidence="2">The sequence shown here is derived from an EMBL/GenBank/DDBJ whole genome shotgun (WGS) entry which is preliminary data.</text>
</comment>
<feature type="transmembrane region" description="Helical" evidence="1">
    <location>
        <begin position="41"/>
        <end position="58"/>
    </location>
</feature>
<organism evidence="2 3">
    <name type="scientific">Thioalkalicoccus limnaeus</name>
    <dbReference type="NCBI Taxonomy" id="120681"/>
    <lineage>
        <taxon>Bacteria</taxon>
        <taxon>Pseudomonadati</taxon>
        <taxon>Pseudomonadota</taxon>
        <taxon>Gammaproteobacteria</taxon>
        <taxon>Chromatiales</taxon>
        <taxon>Chromatiaceae</taxon>
        <taxon>Thioalkalicoccus</taxon>
    </lineage>
</organism>
<proteinExistence type="predicted"/>
<evidence type="ECO:0000313" key="3">
    <source>
        <dbReference type="Proteomes" id="UP001564408"/>
    </source>
</evidence>